<dbReference type="STRING" id="1497955.HMPREF1872_00891"/>
<dbReference type="InterPro" id="IPR052024">
    <property type="entry name" value="Methanogen_methyltrans"/>
</dbReference>
<name>A0A133YB18_9FIRM</name>
<reference evidence="3" key="1">
    <citation type="submission" date="2016-01" db="EMBL/GenBank/DDBJ databases">
        <authorList>
            <person name="Mitreva M."/>
            <person name="Pepin K.H."/>
            <person name="Mihindukulasuriya K.A."/>
            <person name="Fulton R."/>
            <person name="Fronick C."/>
            <person name="O'Laughlin M."/>
            <person name="Miner T."/>
            <person name="Herter B."/>
            <person name="Rosa B.A."/>
            <person name="Cordes M."/>
            <person name="Tomlinson C."/>
            <person name="Wollam A."/>
            <person name="Palsikar V.B."/>
            <person name="Mardis E.R."/>
            <person name="Wilson R.K."/>
        </authorList>
    </citation>
    <scope>NUCLEOTIDE SEQUENCE [LARGE SCALE GENOMIC DNA]</scope>
    <source>
        <strain evidence="3">KA00274</strain>
    </source>
</reference>
<sequence>MDNRKLIVKQAIANEEPETVPVGFWYHYTPFSEHCRGLSDPTIIDRVIAGHKKMYDELKPDFLKIMSDGFFGHPSMIDKKFECAEDLKQIKAVGPNHPWIRKQIEMVNELLAYTHHDVLTFYSVFSPLSAIRLYFFEDEDCPDKFLKLFMENPELMANAAKEIEKDFICLIDALKKETDIDGIYYSVQEVQNKTCGVEFHEKYVRPSDVVILDEMKKNDLTILLHICGWGEFTNNLELYTDYPSDIVNWATHAENVSLKEGKKLFGGKAVLGGFDNNPGTFLYTASDAEIKSYVTSILDECGKKGIIVGADCTVDPAIGFERLKYVKKVVDEYNK</sequence>
<dbReference type="Proteomes" id="UP000070080">
    <property type="component" value="Unassembled WGS sequence"/>
</dbReference>
<evidence type="ECO:0000313" key="3">
    <source>
        <dbReference type="Proteomes" id="UP000070080"/>
    </source>
</evidence>
<proteinExistence type="predicted"/>
<dbReference type="AlphaFoldDB" id="A0A133YB18"/>
<dbReference type="PANTHER" id="PTHR47099">
    <property type="entry name" value="METHYLCOBAMIDE:COM METHYLTRANSFERASE MTBA"/>
    <property type="match status" value="1"/>
</dbReference>
<dbReference type="Gene3D" id="3.20.20.210">
    <property type="match status" value="1"/>
</dbReference>
<evidence type="ECO:0000313" key="2">
    <source>
        <dbReference type="EMBL" id="KXB40345.1"/>
    </source>
</evidence>
<dbReference type="Pfam" id="PF01208">
    <property type="entry name" value="URO-D"/>
    <property type="match status" value="1"/>
</dbReference>
<organism evidence="2 3">
    <name type="scientific">Amygdalobacter nucleatus</name>
    <dbReference type="NCBI Taxonomy" id="3029274"/>
    <lineage>
        <taxon>Bacteria</taxon>
        <taxon>Bacillati</taxon>
        <taxon>Bacillota</taxon>
        <taxon>Clostridia</taxon>
        <taxon>Eubacteriales</taxon>
        <taxon>Oscillospiraceae</taxon>
        <taxon>Amygdalobacter</taxon>
    </lineage>
</organism>
<gene>
    <name evidence="2" type="ORF">HMPREF1872_00891</name>
</gene>
<feature type="domain" description="Uroporphyrinogen decarboxylase (URO-D)" evidence="1">
    <location>
        <begin position="78"/>
        <end position="333"/>
    </location>
</feature>
<dbReference type="InterPro" id="IPR038071">
    <property type="entry name" value="UROD/MetE-like_sf"/>
</dbReference>
<dbReference type="SUPFAM" id="SSF51726">
    <property type="entry name" value="UROD/MetE-like"/>
    <property type="match status" value="1"/>
</dbReference>
<dbReference type="RefSeq" id="WP_066714250.1">
    <property type="nucleotide sequence ID" value="NZ_JARFNM010000001.1"/>
</dbReference>
<comment type="caution">
    <text evidence="2">The sequence shown here is derived from an EMBL/GenBank/DDBJ whole genome shotgun (WGS) entry which is preliminary data.</text>
</comment>
<dbReference type="PATRIC" id="fig|1497955.3.peg.862"/>
<accession>A0A133YB18</accession>
<protein>
    <recommendedName>
        <fullName evidence="1">Uroporphyrinogen decarboxylase (URO-D) domain-containing protein</fullName>
    </recommendedName>
</protein>
<dbReference type="PANTHER" id="PTHR47099:SF1">
    <property type="entry name" value="METHYLCOBAMIDE:COM METHYLTRANSFERASE MTBA"/>
    <property type="match status" value="1"/>
</dbReference>
<dbReference type="InterPro" id="IPR000257">
    <property type="entry name" value="Uroporphyrinogen_deCOase"/>
</dbReference>
<keyword evidence="3" id="KW-1185">Reference proteome</keyword>
<dbReference type="EMBL" id="LSCV01000030">
    <property type="protein sequence ID" value="KXB40345.1"/>
    <property type="molecule type" value="Genomic_DNA"/>
</dbReference>
<evidence type="ECO:0000259" key="1">
    <source>
        <dbReference type="Pfam" id="PF01208"/>
    </source>
</evidence>